<proteinExistence type="predicted"/>
<reference evidence="1" key="1">
    <citation type="submission" date="2018-02" db="EMBL/GenBank/DDBJ databases">
        <title>Rhizophora mucronata_Transcriptome.</title>
        <authorList>
            <person name="Meera S.P."/>
            <person name="Sreeshan A."/>
            <person name="Augustine A."/>
        </authorList>
    </citation>
    <scope>NUCLEOTIDE SEQUENCE</scope>
    <source>
        <tissue evidence="1">Leaf</tissue>
    </source>
</reference>
<sequence length="44" mass="5571">MEKINEYHKKHLKLFKLLKNPRNYIFHLSHNIYTHTIQFIRCRC</sequence>
<accession>A0A2P2Q3D0</accession>
<dbReference type="AlphaFoldDB" id="A0A2P2Q3D0"/>
<dbReference type="EMBL" id="GGEC01081024">
    <property type="protein sequence ID" value="MBX61508.1"/>
    <property type="molecule type" value="Transcribed_RNA"/>
</dbReference>
<name>A0A2P2Q3D0_RHIMU</name>
<evidence type="ECO:0000313" key="1">
    <source>
        <dbReference type="EMBL" id="MBX61508.1"/>
    </source>
</evidence>
<organism evidence="1">
    <name type="scientific">Rhizophora mucronata</name>
    <name type="common">Asiatic mangrove</name>
    <dbReference type="NCBI Taxonomy" id="61149"/>
    <lineage>
        <taxon>Eukaryota</taxon>
        <taxon>Viridiplantae</taxon>
        <taxon>Streptophyta</taxon>
        <taxon>Embryophyta</taxon>
        <taxon>Tracheophyta</taxon>
        <taxon>Spermatophyta</taxon>
        <taxon>Magnoliopsida</taxon>
        <taxon>eudicotyledons</taxon>
        <taxon>Gunneridae</taxon>
        <taxon>Pentapetalae</taxon>
        <taxon>rosids</taxon>
        <taxon>fabids</taxon>
        <taxon>Malpighiales</taxon>
        <taxon>Rhizophoraceae</taxon>
        <taxon>Rhizophora</taxon>
    </lineage>
</organism>
<protein>
    <submittedName>
        <fullName evidence="1">Uncharacterized protein</fullName>
    </submittedName>
</protein>